<proteinExistence type="predicted"/>
<protein>
    <recommendedName>
        <fullName evidence="4">Dehydrin</fullName>
    </recommendedName>
</protein>
<dbReference type="EMBL" id="JAXOVC010000010">
    <property type="protein sequence ID" value="KAK4496486.1"/>
    <property type="molecule type" value="Genomic_DNA"/>
</dbReference>
<keyword evidence="3" id="KW-1185">Reference proteome</keyword>
<organism evidence="2 3">
    <name type="scientific">Zasmidium cellare</name>
    <name type="common">Wine cellar mold</name>
    <name type="synonym">Racodium cellare</name>
    <dbReference type="NCBI Taxonomy" id="395010"/>
    <lineage>
        <taxon>Eukaryota</taxon>
        <taxon>Fungi</taxon>
        <taxon>Dikarya</taxon>
        <taxon>Ascomycota</taxon>
        <taxon>Pezizomycotina</taxon>
        <taxon>Dothideomycetes</taxon>
        <taxon>Dothideomycetidae</taxon>
        <taxon>Mycosphaerellales</taxon>
        <taxon>Mycosphaerellaceae</taxon>
        <taxon>Zasmidium</taxon>
    </lineage>
</organism>
<feature type="region of interest" description="Disordered" evidence="1">
    <location>
        <begin position="1"/>
        <end position="55"/>
    </location>
</feature>
<name>A0ABR0E4Z0_ZASCE</name>
<dbReference type="Proteomes" id="UP001305779">
    <property type="component" value="Unassembled WGS sequence"/>
</dbReference>
<feature type="compositionally biased region" description="Basic and acidic residues" evidence="1">
    <location>
        <begin position="35"/>
        <end position="55"/>
    </location>
</feature>
<evidence type="ECO:0000313" key="2">
    <source>
        <dbReference type="EMBL" id="KAK4496486.1"/>
    </source>
</evidence>
<gene>
    <name evidence="2" type="ORF">PRZ48_012466</name>
</gene>
<accession>A0ABR0E4Z0</accession>
<reference evidence="2 3" key="1">
    <citation type="journal article" date="2023" name="G3 (Bethesda)">
        <title>A chromosome-level genome assembly of Zasmidium syzygii isolated from banana leaves.</title>
        <authorList>
            <person name="van Westerhoven A.C."/>
            <person name="Mehrabi R."/>
            <person name="Talebi R."/>
            <person name="Steentjes M.B.F."/>
            <person name="Corcolon B."/>
            <person name="Chong P.A."/>
            <person name="Kema G.H.J."/>
            <person name="Seidl M.F."/>
        </authorList>
    </citation>
    <scope>NUCLEOTIDE SEQUENCE [LARGE SCALE GENOMIC DNA]</scope>
    <source>
        <strain evidence="2 3">P124</strain>
    </source>
</reference>
<evidence type="ECO:0000313" key="3">
    <source>
        <dbReference type="Proteomes" id="UP001305779"/>
    </source>
</evidence>
<evidence type="ECO:0000256" key="1">
    <source>
        <dbReference type="SAM" id="MobiDB-lite"/>
    </source>
</evidence>
<comment type="caution">
    <text evidence="2">The sequence shown here is derived from an EMBL/GenBank/DDBJ whole genome shotgun (WGS) entry which is preliminary data.</text>
</comment>
<evidence type="ECO:0008006" key="4">
    <source>
        <dbReference type="Google" id="ProtNLM"/>
    </source>
</evidence>
<sequence length="69" mass="8011">MPEEKKESLLGKVENVFHHKKKEDEPTTTNTSSSSEHKKPHESEVDKFKDYMAEDKKLEEEGKEYGGLM</sequence>